<dbReference type="EMBL" id="JARAKH010000018">
    <property type="protein sequence ID" value="KAK8394932.1"/>
    <property type="molecule type" value="Genomic_DNA"/>
</dbReference>
<evidence type="ECO:0000313" key="1">
    <source>
        <dbReference type="EMBL" id="KAK8394932.1"/>
    </source>
</evidence>
<dbReference type="EMBL" id="JARAKH010000018">
    <property type="protein sequence ID" value="KAK8394933.1"/>
    <property type="molecule type" value="Genomic_DNA"/>
</dbReference>
<keyword evidence="2" id="KW-1185">Reference proteome</keyword>
<accession>A0AAW0U4E5</accession>
<dbReference type="Proteomes" id="UP001487740">
    <property type="component" value="Unassembled WGS sequence"/>
</dbReference>
<dbReference type="EMBL" id="JARAKH010000018">
    <property type="protein sequence ID" value="KAK8394930.1"/>
    <property type="molecule type" value="Genomic_DNA"/>
</dbReference>
<evidence type="ECO:0000313" key="2">
    <source>
        <dbReference type="Proteomes" id="UP001487740"/>
    </source>
</evidence>
<reference evidence="1 2" key="1">
    <citation type="submission" date="2023-03" db="EMBL/GenBank/DDBJ databases">
        <title>High-quality genome of Scylla paramamosain provides insights in environmental adaptation.</title>
        <authorList>
            <person name="Zhang L."/>
        </authorList>
    </citation>
    <scope>NUCLEOTIDE SEQUENCE [LARGE SCALE GENOMIC DNA]</scope>
    <source>
        <strain evidence="1">LZ_2023a</strain>
        <tissue evidence="1">Muscle</tissue>
    </source>
</reference>
<dbReference type="EMBL" id="JARAKH010000018">
    <property type="protein sequence ID" value="KAK8394931.1"/>
    <property type="molecule type" value="Genomic_DNA"/>
</dbReference>
<organism evidence="1 2">
    <name type="scientific">Scylla paramamosain</name>
    <name type="common">Mud crab</name>
    <dbReference type="NCBI Taxonomy" id="85552"/>
    <lineage>
        <taxon>Eukaryota</taxon>
        <taxon>Metazoa</taxon>
        <taxon>Ecdysozoa</taxon>
        <taxon>Arthropoda</taxon>
        <taxon>Crustacea</taxon>
        <taxon>Multicrustacea</taxon>
        <taxon>Malacostraca</taxon>
        <taxon>Eumalacostraca</taxon>
        <taxon>Eucarida</taxon>
        <taxon>Decapoda</taxon>
        <taxon>Pleocyemata</taxon>
        <taxon>Brachyura</taxon>
        <taxon>Eubrachyura</taxon>
        <taxon>Portunoidea</taxon>
        <taxon>Portunidae</taxon>
        <taxon>Portuninae</taxon>
        <taxon>Scylla</taxon>
    </lineage>
</organism>
<comment type="caution">
    <text evidence="1">The sequence shown here is derived from an EMBL/GenBank/DDBJ whole genome shotgun (WGS) entry which is preliminary data.</text>
</comment>
<proteinExistence type="predicted"/>
<gene>
    <name evidence="1" type="ORF">O3P69_006013</name>
</gene>
<name>A0AAW0U4E5_SCYPA</name>
<evidence type="ECO:0008006" key="3">
    <source>
        <dbReference type="Google" id="ProtNLM"/>
    </source>
</evidence>
<protein>
    <recommendedName>
        <fullName evidence="3">Phospholipid scramblase</fullName>
    </recommendedName>
</protein>
<dbReference type="AlphaFoldDB" id="A0AAW0U4E5"/>
<sequence>MLNPRTTLQSQILLYNHLQAVASQALYNYQPQNNIPLYPRYDPCPTGAEVLRRLDEILVYPSKGYKYKIKNGNKVTIMTAKDESEVDCCNSCDCNSNRKFVLYSINKIAAAEAQIVIDAFNCCFYSPQHMDVMAPLSVRVGISVCEEHDQMQERESDCCSMGPYQVGVIDSSRGIKHRLVVSRDMPVHHKILLLFFALFLQREADSRRRS</sequence>